<dbReference type="InterPro" id="IPR043733">
    <property type="entry name" value="DUF5677"/>
</dbReference>
<dbReference type="RefSeq" id="WP_191791216.1">
    <property type="nucleotide sequence ID" value="NZ_JACSQE010000010.1"/>
</dbReference>
<reference evidence="2 3" key="1">
    <citation type="submission" date="2020-08" db="EMBL/GenBank/DDBJ databases">
        <title>A Genomic Blueprint of the Chicken Gut Microbiome.</title>
        <authorList>
            <person name="Gilroy R."/>
            <person name="Ravi A."/>
            <person name="Getino M."/>
            <person name="Pursley I."/>
            <person name="Horton D.L."/>
            <person name="Alikhan N.-F."/>
            <person name="Baker D."/>
            <person name="Gharbi K."/>
            <person name="Hall N."/>
            <person name="Watson M."/>
            <person name="Adriaenssens E.M."/>
            <person name="Foster-Nyarko E."/>
            <person name="Jarju S."/>
            <person name="Secka A."/>
            <person name="Antonio M."/>
            <person name="Oren A."/>
            <person name="Chaudhuri R."/>
            <person name="La Ragione R.M."/>
            <person name="Hildebrand F."/>
            <person name="Pallen M.J."/>
        </authorList>
    </citation>
    <scope>NUCLEOTIDE SEQUENCE [LARGE SCALE GENOMIC DNA]</scope>
    <source>
        <strain evidence="2 3">Sa2CUA8</strain>
    </source>
</reference>
<evidence type="ECO:0000313" key="2">
    <source>
        <dbReference type="EMBL" id="MBD7999550.1"/>
    </source>
</evidence>
<dbReference type="EMBL" id="JACSQE010000010">
    <property type="protein sequence ID" value="MBD7999550.1"/>
    <property type="molecule type" value="Genomic_DNA"/>
</dbReference>
<sequence>MTSGRRSRNKRKSAGGHSALADHKRKGKKFTAPMNSIGTPITSIPWLRDVYPNLIWMCAVLHNHGIDQGTGVITGTLDRLQDFFDSNGVEVDRTGDEVRSVGPVLDGTLQSFDAIPQASRTAAIDALKIGGLYEEAFPWPFARAMANYQDLPGAWILDGWRGHEEPVSREPPEEFLRRTTIAAWHGQNDVATRAKVLYTRAFMQAGKVSFGENVTFLHMLTRYPNELTRDECRQVEASMRAMFGVLWGSTGTNGYSADIQCWAVSFWRSNWRLYACQKETEAADEPADARIGEEGPATDESENPEAGWRVAQRAWAERLGEIHQRFLDAHQAADPDLYIPDRNEVLTGIAHRHLRATELMIQFPGLWSAEHGASIVRSLIEGRIIQKWLVHKDDPDLFTKFKDYGRGHLKLQVLHLREFRDNLPAPVDGLDETIKSMEGLLERDLMEEFQDISVEGNFAGTDVRSMAYAIGLEDEYRLVFAPMSANVHSEWITLEQYALVPCRNPLHRGHRVPNPEVRVLLGPEVVDVALSTLDALVGDYVDAIGTGKRET</sequence>
<accession>A0ABR8V421</accession>
<gene>
    <name evidence="2" type="ORF">H9640_13400</name>
</gene>
<feature type="region of interest" description="Disordered" evidence="1">
    <location>
        <begin position="284"/>
        <end position="306"/>
    </location>
</feature>
<feature type="compositionally biased region" description="Basic residues" evidence="1">
    <location>
        <begin position="1"/>
        <end position="14"/>
    </location>
</feature>
<name>A0ABR8V421_9CELL</name>
<comment type="caution">
    <text evidence="2">The sequence shown here is derived from an EMBL/GenBank/DDBJ whole genome shotgun (WGS) entry which is preliminary data.</text>
</comment>
<dbReference type="Pfam" id="PF18928">
    <property type="entry name" value="DUF5677"/>
    <property type="match status" value="1"/>
</dbReference>
<protein>
    <submittedName>
        <fullName evidence="2">Uncharacterized protein</fullName>
    </submittedName>
</protein>
<organism evidence="2 3">
    <name type="scientific">Oerskovia gallyi</name>
    <dbReference type="NCBI Taxonomy" id="2762226"/>
    <lineage>
        <taxon>Bacteria</taxon>
        <taxon>Bacillati</taxon>
        <taxon>Actinomycetota</taxon>
        <taxon>Actinomycetes</taxon>
        <taxon>Micrococcales</taxon>
        <taxon>Cellulomonadaceae</taxon>
        <taxon>Oerskovia</taxon>
    </lineage>
</organism>
<keyword evidence="3" id="KW-1185">Reference proteome</keyword>
<proteinExistence type="predicted"/>
<evidence type="ECO:0000256" key="1">
    <source>
        <dbReference type="SAM" id="MobiDB-lite"/>
    </source>
</evidence>
<dbReference type="Proteomes" id="UP000633601">
    <property type="component" value="Unassembled WGS sequence"/>
</dbReference>
<evidence type="ECO:0000313" key="3">
    <source>
        <dbReference type="Proteomes" id="UP000633601"/>
    </source>
</evidence>
<feature type="region of interest" description="Disordered" evidence="1">
    <location>
        <begin position="1"/>
        <end position="34"/>
    </location>
</feature>